<keyword evidence="3" id="KW-1185">Reference proteome</keyword>
<evidence type="ECO:0000313" key="2">
    <source>
        <dbReference type="EMBL" id="SUZ27670.1"/>
    </source>
</evidence>
<gene>
    <name evidence="2" type="ORF">CPBF424_14590</name>
</gene>
<dbReference type="GO" id="GO:0016787">
    <property type="term" value="F:hydrolase activity"/>
    <property type="evidence" value="ECO:0007669"/>
    <property type="project" value="UniProtKB-KW"/>
</dbReference>
<keyword evidence="2" id="KW-0378">Hydrolase</keyword>
<feature type="domain" description="Beta-lactamase-related" evidence="1">
    <location>
        <begin position="74"/>
        <end position="389"/>
    </location>
</feature>
<dbReference type="PANTHER" id="PTHR46825">
    <property type="entry name" value="D-ALANYL-D-ALANINE-CARBOXYPEPTIDASE/ENDOPEPTIDASE AMPH"/>
    <property type="match status" value="1"/>
</dbReference>
<comment type="caution">
    <text evidence="2">The sequence shown here is derived from an EMBL/GenBank/DDBJ whole genome shotgun (WGS) entry which is preliminary data.</text>
</comment>
<dbReference type="SUPFAM" id="SSF56601">
    <property type="entry name" value="beta-lactamase/transpeptidase-like"/>
    <property type="match status" value="1"/>
</dbReference>
<organism evidence="2 3">
    <name type="scientific">Xanthomonas euroxanthea</name>
    <dbReference type="NCBI Taxonomy" id="2259622"/>
    <lineage>
        <taxon>Bacteria</taxon>
        <taxon>Pseudomonadati</taxon>
        <taxon>Pseudomonadota</taxon>
        <taxon>Gammaproteobacteria</taxon>
        <taxon>Lysobacterales</taxon>
        <taxon>Lysobacteraceae</taxon>
        <taxon>Xanthomonas</taxon>
    </lineage>
</organism>
<dbReference type="RefSeq" id="WP_235858413.1">
    <property type="nucleotide sequence ID" value="NZ_HG999364.1"/>
</dbReference>
<sequence length="521" mass="56988">MAVTPSATGLPQSFCLMHTMQRQGRLTLNQEAQRHRELPHVAPAIGRLLQTVLLLSLWLPLIALADESSDKVTQQMQLNRQRYGIVGQAAYVSHNGKVLFRGGDGLADLDSQQPVMPEQIFPVFSVSKLLVSTLIMQLVEARQIDLDRPARVYLPDLPQRWHKVTVRQLLNHTSGLPEYFTEAQMSGAPGTNASFPATAQAVFAVLGNQPLLFSPGSSTRYINTNYLVLSQLLQAHYRKPYSQIVSERILEPLKLAHTFLGRSRLPADAVVSAYIGKDEKLQKEPEIAWPDYALGHAELYASIDDLATFIEAMRDGKLVGKPALRQLWQPQLLTNGQRGWFAGGWEVGASGAYRHVGHDGGARVRVRLLFADALDGDSYTIVYLTNGSTRGVWSRVLVDSIMAAIAPQTFPAEAVSETLIAFALQSPVDHDTQLLADALRADRSIPLDQLEAVVNTTGYTAVSNLGADAAIRVFALNVLLFPASSNALDSLAEAYEASGDLARSSAIRQRIKDMPAPPGKQ</sequence>
<dbReference type="InterPro" id="IPR001466">
    <property type="entry name" value="Beta-lactam-related"/>
</dbReference>
<evidence type="ECO:0000259" key="1">
    <source>
        <dbReference type="Pfam" id="PF00144"/>
    </source>
</evidence>
<dbReference type="AlphaFoldDB" id="A0AA46HA04"/>
<proteinExistence type="predicted"/>
<accession>A0AA46HA04</accession>
<protein>
    <submittedName>
        <fullName evidence="2">Serine hydrolase</fullName>
    </submittedName>
</protein>
<dbReference type="Proteomes" id="UP000254168">
    <property type="component" value="Unassembled WGS sequence"/>
</dbReference>
<dbReference type="PANTHER" id="PTHR46825:SF9">
    <property type="entry name" value="BETA-LACTAMASE-RELATED DOMAIN-CONTAINING PROTEIN"/>
    <property type="match status" value="1"/>
</dbReference>
<name>A0AA46HA04_9XANT</name>
<dbReference type="InterPro" id="IPR050491">
    <property type="entry name" value="AmpC-like"/>
</dbReference>
<dbReference type="EMBL" id="UIHB01000002">
    <property type="protein sequence ID" value="SUZ27670.1"/>
    <property type="molecule type" value="Genomic_DNA"/>
</dbReference>
<evidence type="ECO:0000313" key="3">
    <source>
        <dbReference type="Proteomes" id="UP000254168"/>
    </source>
</evidence>
<dbReference type="InterPro" id="IPR012338">
    <property type="entry name" value="Beta-lactam/transpept-like"/>
</dbReference>
<reference evidence="2 3" key="1">
    <citation type="submission" date="2018-06" db="EMBL/GenBank/DDBJ databases">
        <authorList>
            <person name="Pothier F. J."/>
        </authorList>
    </citation>
    <scope>NUCLEOTIDE SEQUENCE [LARGE SCALE GENOMIC DNA]</scope>
    <source>
        <strain evidence="2 3">CPBF 424</strain>
    </source>
</reference>
<dbReference type="Gene3D" id="3.40.710.10">
    <property type="entry name" value="DD-peptidase/beta-lactamase superfamily"/>
    <property type="match status" value="1"/>
</dbReference>
<dbReference type="Pfam" id="PF00144">
    <property type="entry name" value="Beta-lactamase"/>
    <property type="match status" value="1"/>
</dbReference>